<keyword evidence="3" id="KW-1185">Reference proteome</keyword>
<dbReference type="Proteomes" id="UP001059824">
    <property type="component" value="Chromosome"/>
</dbReference>
<evidence type="ECO:0000313" key="2">
    <source>
        <dbReference type="EMBL" id="QHN42889.1"/>
    </source>
</evidence>
<keyword evidence="1" id="KW-0472">Membrane</keyword>
<sequence>MTEQHEKKNTAEKIDGSIDKLGNSIKGKFDSLSHKLAIFIAGLARTYNIPSTGLKIGMGIAVLGGGWLIVSTYVHGRSGYYASEMGGMFASIAFGILLIFIASACHKAAKLVDNPASQKTAAKHTVTKVETAHKEKSAAPRTHKKADASWLVYGISTALMLLFIFKPASSRLAWELKESQQIMLLAWLWVIGTAIYAWYRYQGGKWTLNIGGFALTFIIFLINIGLLLLLLVQYP</sequence>
<dbReference type="KEGG" id="mama:GII36_03425"/>
<reference evidence="2" key="1">
    <citation type="journal article" date="2021" name="Nat. Microbiol.">
        <title>Cocultivation of an ultrasmall environmental parasitic bacterium with lytic ability against bacteria associated with wastewater foams.</title>
        <authorList>
            <person name="Batinovic S."/>
            <person name="Rose J.J.A."/>
            <person name="Ratcliffe J."/>
            <person name="Seviour R.J."/>
            <person name="Petrovski S."/>
        </authorList>
    </citation>
    <scope>NUCLEOTIDE SEQUENCE</scope>
    <source>
        <strain evidence="2">JR1</strain>
    </source>
</reference>
<feature type="transmembrane region" description="Helical" evidence="1">
    <location>
        <begin position="181"/>
        <end position="199"/>
    </location>
</feature>
<feature type="transmembrane region" description="Helical" evidence="1">
    <location>
        <begin position="86"/>
        <end position="105"/>
    </location>
</feature>
<dbReference type="EMBL" id="CP045921">
    <property type="protein sequence ID" value="QHN42889.1"/>
    <property type="molecule type" value="Genomic_DNA"/>
</dbReference>
<evidence type="ECO:0000313" key="3">
    <source>
        <dbReference type="Proteomes" id="UP001059824"/>
    </source>
</evidence>
<protein>
    <submittedName>
        <fullName evidence="2">Uncharacterized protein</fullName>
    </submittedName>
</protein>
<name>A0A857MNQ7_9BACT</name>
<evidence type="ECO:0000256" key="1">
    <source>
        <dbReference type="SAM" id="Phobius"/>
    </source>
</evidence>
<keyword evidence="1" id="KW-0812">Transmembrane</keyword>
<dbReference type="AlphaFoldDB" id="A0A857MNQ7"/>
<feature type="transmembrane region" description="Helical" evidence="1">
    <location>
        <begin position="206"/>
        <end position="232"/>
    </location>
</feature>
<proteinExistence type="predicted"/>
<accession>A0A857MNQ7</accession>
<gene>
    <name evidence="2" type="ORF">GII36_03425</name>
</gene>
<organism evidence="2 3">
    <name type="scientific">Candidatus Mycosynbacter amalyticus</name>
    <dbReference type="NCBI Taxonomy" id="2665156"/>
    <lineage>
        <taxon>Bacteria</taxon>
        <taxon>Candidatus Saccharimonadota</taxon>
        <taxon>Candidatus Saccharimonadota incertae sedis</taxon>
        <taxon>Candidatus Mycosynbacter</taxon>
    </lineage>
</organism>
<feature type="transmembrane region" description="Helical" evidence="1">
    <location>
        <begin position="150"/>
        <end position="169"/>
    </location>
</feature>
<dbReference type="RefSeq" id="WP_260762482.1">
    <property type="nucleotide sequence ID" value="NZ_CP045921.1"/>
</dbReference>
<keyword evidence="1" id="KW-1133">Transmembrane helix</keyword>
<feature type="transmembrane region" description="Helical" evidence="1">
    <location>
        <begin position="54"/>
        <end position="74"/>
    </location>
</feature>